<dbReference type="EMBL" id="RCMI01000266">
    <property type="protein sequence ID" value="KAG2921284.1"/>
    <property type="molecule type" value="Genomic_DNA"/>
</dbReference>
<dbReference type="Proteomes" id="UP000736787">
    <property type="component" value="Unassembled WGS sequence"/>
</dbReference>
<evidence type="ECO:0000313" key="2">
    <source>
        <dbReference type="EMBL" id="KAG2893367.1"/>
    </source>
</evidence>
<dbReference type="EMBL" id="RCMK01001485">
    <property type="protein sequence ID" value="KAG2893367.1"/>
    <property type="molecule type" value="Genomic_DNA"/>
</dbReference>
<dbReference type="EMBL" id="RCMV01000637">
    <property type="protein sequence ID" value="KAG3214456.1"/>
    <property type="molecule type" value="Genomic_DNA"/>
</dbReference>
<accession>A0A329SGN5</accession>
<dbReference type="Proteomes" id="UP000735874">
    <property type="component" value="Unassembled WGS sequence"/>
</dbReference>
<dbReference type="Proteomes" id="UP000760860">
    <property type="component" value="Unassembled WGS sequence"/>
</dbReference>
<dbReference type="Proteomes" id="UP000251314">
    <property type="component" value="Unassembled WGS sequence"/>
</dbReference>
<name>A0A329SGN5_9STRA</name>
<reference evidence="6 7" key="1">
    <citation type="submission" date="2018-01" db="EMBL/GenBank/DDBJ databases">
        <title>Draft genome of the strawberry crown rot pathogen Phytophthora cactorum.</title>
        <authorList>
            <person name="Armitage A.D."/>
            <person name="Lysoe E."/>
            <person name="Nellist C.F."/>
            <person name="Harrison R.J."/>
            <person name="Brurberg M.B."/>
        </authorList>
    </citation>
    <scope>NUCLEOTIDE SEQUENCE [LARGE SCALE GENOMIC DNA]</scope>
    <source>
        <strain evidence="6 7">10300</strain>
    </source>
</reference>
<gene>
    <name evidence="6" type="ORF">PC110_g8823</name>
    <name evidence="1" type="ORF">PC113_g8199</name>
    <name evidence="3" type="ORF">PC115_g9586</name>
    <name evidence="2" type="ORF">PC117_g23785</name>
    <name evidence="4" type="ORF">PC118_g10093</name>
    <name evidence="5" type="ORF">PC129_g14628</name>
</gene>
<dbReference type="EMBL" id="RCML01000285">
    <property type="protein sequence ID" value="KAG2982223.1"/>
    <property type="molecule type" value="Genomic_DNA"/>
</dbReference>
<dbReference type="AlphaFoldDB" id="A0A329SGN5"/>
<reference evidence="1" key="2">
    <citation type="submission" date="2018-10" db="EMBL/GenBank/DDBJ databases">
        <title>Effector identification in a new, highly contiguous assembly of the strawberry crown rot pathogen Phytophthora cactorum.</title>
        <authorList>
            <person name="Armitage A.D."/>
            <person name="Nellist C.F."/>
            <person name="Bates H."/>
            <person name="Vickerstaff R.J."/>
            <person name="Harrison R.J."/>
        </authorList>
    </citation>
    <scope>NUCLEOTIDE SEQUENCE</scope>
    <source>
        <strain evidence="1">15-7</strain>
        <strain evidence="3">4032</strain>
        <strain evidence="2">4040</strain>
        <strain evidence="4">P415</strain>
        <strain evidence="5">P421</strain>
    </source>
</reference>
<evidence type="ECO:0000313" key="7">
    <source>
        <dbReference type="Proteomes" id="UP000251314"/>
    </source>
</evidence>
<dbReference type="EMBL" id="MJFZ01000187">
    <property type="protein sequence ID" value="RAW34838.1"/>
    <property type="molecule type" value="Genomic_DNA"/>
</dbReference>
<organism evidence="6 7">
    <name type="scientific">Phytophthora cactorum</name>
    <dbReference type="NCBI Taxonomy" id="29920"/>
    <lineage>
        <taxon>Eukaryota</taxon>
        <taxon>Sar</taxon>
        <taxon>Stramenopiles</taxon>
        <taxon>Oomycota</taxon>
        <taxon>Peronosporomycetes</taxon>
        <taxon>Peronosporales</taxon>
        <taxon>Peronosporaceae</taxon>
        <taxon>Phytophthora</taxon>
    </lineage>
</organism>
<dbReference type="EMBL" id="RCMG01000189">
    <property type="protein sequence ID" value="KAG2860261.1"/>
    <property type="molecule type" value="Genomic_DNA"/>
</dbReference>
<evidence type="ECO:0000313" key="6">
    <source>
        <dbReference type="EMBL" id="RAW34838.1"/>
    </source>
</evidence>
<protein>
    <submittedName>
        <fullName evidence="6">Uncharacterized protein</fullName>
    </submittedName>
</protein>
<evidence type="ECO:0000313" key="4">
    <source>
        <dbReference type="EMBL" id="KAG2982223.1"/>
    </source>
</evidence>
<dbReference type="Proteomes" id="UP000774804">
    <property type="component" value="Unassembled WGS sequence"/>
</dbReference>
<proteinExistence type="predicted"/>
<evidence type="ECO:0000313" key="3">
    <source>
        <dbReference type="EMBL" id="KAG2921284.1"/>
    </source>
</evidence>
<comment type="caution">
    <text evidence="6">The sequence shown here is derived from an EMBL/GenBank/DDBJ whole genome shotgun (WGS) entry which is preliminary data.</text>
</comment>
<dbReference type="Proteomes" id="UP000697107">
    <property type="component" value="Unassembled WGS sequence"/>
</dbReference>
<evidence type="ECO:0000313" key="5">
    <source>
        <dbReference type="EMBL" id="KAG3214456.1"/>
    </source>
</evidence>
<dbReference type="OrthoDB" id="119919at2759"/>
<sequence>MHLTSVGKDVVPVFMSVLRTQALEYDVRPREMEERDATQAKEIDEYGSDRGGFCVIKSIRGACEPAVAMATGGTLGPAAAEAKLQEELRKRVQKLNEFWRSVAGFIESLDLVK</sequence>
<keyword evidence="7" id="KW-1185">Reference proteome</keyword>
<evidence type="ECO:0000313" key="1">
    <source>
        <dbReference type="EMBL" id="KAG2860261.1"/>
    </source>
</evidence>
<dbReference type="VEuPathDB" id="FungiDB:PC110_g8823"/>